<dbReference type="GO" id="GO:0000160">
    <property type="term" value="P:phosphorelay signal transduction system"/>
    <property type="evidence" value="ECO:0007669"/>
    <property type="project" value="InterPro"/>
</dbReference>
<feature type="modified residue" description="4-aspartylphosphate" evidence="1">
    <location>
        <position position="66"/>
    </location>
</feature>
<protein>
    <submittedName>
        <fullName evidence="3">CheY chemotaxis protein or a CheY-like REC (Receiver) domain</fullName>
    </submittedName>
</protein>
<dbReference type="InterPro" id="IPR001789">
    <property type="entry name" value="Sig_transdc_resp-reg_receiver"/>
</dbReference>
<reference evidence="3 4" key="1">
    <citation type="submission" date="2016-11" db="EMBL/GenBank/DDBJ databases">
        <authorList>
            <person name="Jaros S."/>
            <person name="Januszkiewicz K."/>
            <person name="Wedrychowicz H."/>
        </authorList>
    </citation>
    <scope>NUCLEOTIDE SEQUENCE [LARGE SCALE GENOMIC DNA]</scope>
    <source>
        <strain evidence="3 4">DSM 9705</strain>
    </source>
</reference>
<dbReference type="OrthoDB" id="5397350at2"/>
<dbReference type="InterPro" id="IPR011006">
    <property type="entry name" value="CheY-like_superfamily"/>
</dbReference>
<dbReference type="SUPFAM" id="SSF52172">
    <property type="entry name" value="CheY-like"/>
    <property type="match status" value="1"/>
</dbReference>
<dbReference type="Pfam" id="PF00072">
    <property type="entry name" value="Response_reg"/>
    <property type="match status" value="1"/>
</dbReference>
<evidence type="ECO:0000256" key="1">
    <source>
        <dbReference type="PROSITE-ProRule" id="PRU00169"/>
    </source>
</evidence>
<dbReference type="Proteomes" id="UP000184139">
    <property type="component" value="Unassembled WGS sequence"/>
</dbReference>
<evidence type="ECO:0000313" key="4">
    <source>
        <dbReference type="Proteomes" id="UP000184139"/>
    </source>
</evidence>
<dbReference type="SMART" id="SM00448">
    <property type="entry name" value="REC"/>
    <property type="match status" value="1"/>
</dbReference>
<dbReference type="InterPro" id="IPR052048">
    <property type="entry name" value="ST_Response_Regulator"/>
</dbReference>
<gene>
    <name evidence="3" type="ORF">SAMN02745124_00044</name>
</gene>
<dbReference type="CDD" id="cd17546">
    <property type="entry name" value="REC_hyHK_CKI1_RcsC-like"/>
    <property type="match status" value="1"/>
</dbReference>
<dbReference type="AlphaFoldDB" id="A0A1M5RX64"/>
<dbReference type="Gene3D" id="3.40.50.2300">
    <property type="match status" value="1"/>
</dbReference>
<organism evidence="3 4">
    <name type="scientific">Desulfofustis glycolicus DSM 9705</name>
    <dbReference type="NCBI Taxonomy" id="1121409"/>
    <lineage>
        <taxon>Bacteria</taxon>
        <taxon>Pseudomonadati</taxon>
        <taxon>Thermodesulfobacteriota</taxon>
        <taxon>Desulfobulbia</taxon>
        <taxon>Desulfobulbales</taxon>
        <taxon>Desulfocapsaceae</taxon>
        <taxon>Desulfofustis</taxon>
    </lineage>
</organism>
<evidence type="ECO:0000259" key="2">
    <source>
        <dbReference type="PROSITE" id="PS50110"/>
    </source>
</evidence>
<evidence type="ECO:0000313" key="3">
    <source>
        <dbReference type="EMBL" id="SHH30825.1"/>
    </source>
</evidence>
<dbReference type="PROSITE" id="PS50110">
    <property type="entry name" value="RESPONSE_REGULATORY"/>
    <property type="match status" value="1"/>
</dbReference>
<keyword evidence="4" id="KW-1185">Reference proteome</keyword>
<feature type="domain" description="Response regulatory" evidence="2">
    <location>
        <begin position="12"/>
        <end position="131"/>
    </location>
</feature>
<dbReference type="PANTHER" id="PTHR43228:SF1">
    <property type="entry name" value="TWO-COMPONENT RESPONSE REGULATOR ARR22"/>
    <property type="match status" value="1"/>
</dbReference>
<proteinExistence type="predicted"/>
<dbReference type="RefSeq" id="WP_073372824.1">
    <property type="nucleotide sequence ID" value="NZ_FQXS01000001.1"/>
</dbReference>
<keyword evidence="1" id="KW-0597">Phosphoprotein</keyword>
<accession>A0A1M5RX64</accession>
<name>A0A1M5RX64_9BACT</name>
<dbReference type="PANTHER" id="PTHR43228">
    <property type="entry name" value="TWO-COMPONENT RESPONSE REGULATOR"/>
    <property type="match status" value="1"/>
</dbReference>
<dbReference type="EMBL" id="FQXS01000001">
    <property type="protein sequence ID" value="SHH30825.1"/>
    <property type="molecule type" value="Genomic_DNA"/>
</dbReference>
<dbReference type="STRING" id="1121409.SAMN02745124_00044"/>
<sequence length="131" mass="14549">MKEPPRKARAKRILVMDDETTNRNLVCDLVRMRGHLCCEAADGREATERFRQARQNGAPFDLVFMDLSIPGGMGGVQAVRELLQIEPTAHVIVTSGSGADPILTDYAHYGFCGALNKPFRISELHNLIEHC</sequence>